<evidence type="ECO:0000313" key="2">
    <source>
        <dbReference type="Proteomes" id="UP000694920"/>
    </source>
</evidence>
<keyword evidence="1" id="KW-0812">Transmembrane</keyword>
<evidence type="ECO:0000313" key="3">
    <source>
        <dbReference type="RefSeq" id="XP_024944156.1"/>
    </source>
</evidence>
<keyword evidence="2" id="KW-1185">Reference proteome</keyword>
<dbReference type="Proteomes" id="UP000694920">
    <property type="component" value="Unplaced"/>
</dbReference>
<dbReference type="GeneID" id="107270821"/>
<sequence>MDRLGNIWNSKTDGEVNFYILDVTPVLIGVALCWLILEIQRRGNFSVIDMGWKTVKERNDSFTEENKDEKQTLKRCVSLVEDTCREYKALLDMIYTKTSTASRTTLPSTTLNNVFTSGSSEAMINSLREKNFYKNMHSRVYSDAKNVSLGPIKSTATMNKSRKSNASSKPDTAIAISEENEKENNVRCLWEFSTPRLYLGKDLSGHVNSKKSVRLIDPYKLHRCNSLASFIQLDAGYSN</sequence>
<feature type="transmembrane region" description="Helical" evidence="1">
    <location>
        <begin position="16"/>
        <end position="37"/>
    </location>
</feature>
<keyword evidence="1" id="KW-1133">Transmembrane helix</keyword>
<proteinExistence type="predicted"/>
<dbReference type="AlphaFoldDB" id="A0AAJ7RNE8"/>
<keyword evidence="1" id="KW-0472">Membrane</keyword>
<name>A0AAJ7RNE8_CEPCN</name>
<gene>
    <name evidence="3" type="primary">LOC107270821</name>
</gene>
<reference evidence="3" key="1">
    <citation type="submission" date="2025-08" db="UniProtKB">
        <authorList>
            <consortium name="RefSeq"/>
        </authorList>
    </citation>
    <scope>IDENTIFICATION</scope>
</reference>
<evidence type="ECO:0000256" key="1">
    <source>
        <dbReference type="SAM" id="Phobius"/>
    </source>
</evidence>
<dbReference type="KEGG" id="ccin:107270821"/>
<accession>A0AAJ7RNE8</accession>
<protein>
    <submittedName>
        <fullName evidence="3">Uncharacterized protein LOC107270821 isoform X1</fullName>
    </submittedName>
</protein>
<organism evidence="2 3">
    <name type="scientific">Cephus cinctus</name>
    <name type="common">Wheat stem sawfly</name>
    <dbReference type="NCBI Taxonomy" id="211228"/>
    <lineage>
        <taxon>Eukaryota</taxon>
        <taxon>Metazoa</taxon>
        <taxon>Ecdysozoa</taxon>
        <taxon>Arthropoda</taxon>
        <taxon>Hexapoda</taxon>
        <taxon>Insecta</taxon>
        <taxon>Pterygota</taxon>
        <taxon>Neoptera</taxon>
        <taxon>Endopterygota</taxon>
        <taxon>Hymenoptera</taxon>
        <taxon>Cephoidea</taxon>
        <taxon>Cephidae</taxon>
        <taxon>Cephus</taxon>
    </lineage>
</organism>
<dbReference type="RefSeq" id="XP_024944156.1">
    <property type="nucleotide sequence ID" value="XM_025088388.1"/>
</dbReference>